<dbReference type="GO" id="GO:0016020">
    <property type="term" value="C:membrane"/>
    <property type="evidence" value="ECO:0007669"/>
    <property type="project" value="InterPro"/>
</dbReference>
<dbReference type="Gene3D" id="2.102.10.10">
    <property type="entry name" value="Rieske [2Fe-2S] iron-sulphur domain"/>
    <property type="match status" value="1"/>
</dbReference>
<dbReference type="AlphaFoldDB" id="A0A2T0PX63"/>
<dbReference type="GO" id="GO:0016705">
    <property type="term" value="F:oxidoreductase activity, acting on paired donors, with incorporation or reduction of molecular oxygen"/>
    <property type="evidence" value="ECO:0007669"/>
    <property type="project" value="UniProtKB-ARBA"/>
</dbReference>
<dbReference type="PANTHER" id="PTHR13847">
    <property type="entry name" value="SARCOSINE DEHYDROGENASE-RELATED"/>
    <property type="match status" value="1"/>
</dbReference>
<sequence>MTAPRVRTDSYWMSSTPATAYPALDTDTRADVAVVGAGIAGLSAAWELAASGRSVVVLEADRVAAGVTGFTTAKVTAQHGLVYARLTRSLGAEAARHYAASQQEAVRRVAELTERLGIDCELEHRPAVCFAESPERVAEIAEEAEAAMNAGLTAGLSGGSGLPFPVAGTAIVPDQLQFHPRRYALALTEDLRRRGGRVYERTRVTELHEGAPCRLRTETGRTVTADEVVIATHYPVFDRAMLFSRLEPRRELVVAAPIPADRDPGGMYITPEHNTRSVRTAPYGDGRRLLIVTGETFRPGTVDVAEHFGELSRWTAERFGVERIDYRWAAQDNHTTDGVPYIGPFHAGAEHTYVATGFGAWGMSSGVLSGLLITALIEGRPPEWAGLYDPRRLHPLAEAGAFVRSNAEVARHLVGDRLPFTHVDSVADIGPGQGALTRVDGERCAVYRDPSGALHAVSAVCTHLGCLVRFDDAEPSWDCPCHGSRFGVDGSVLQGPATAPLERRELGGADEGAGGAGTVRSG</sequence>
<dbReference type="GO" id="GO:0046872">
    <property type="term" value="F:metal ion binding"/>
    <property type="evidence" value="ECO:0007669"/>
    <property type="project" value="UniProtKB-KW"/>
</dbReference>
<dbReference type="SUPFAM" id="SSF51971">
    <property type="entry name" value="Nucleotide-binding domain"/>
    <property type="match status" value="1"/>
</dbReference>
<evidence type="ECO:0000256" key="5">
    <source>
        <dbReference type="ARBA" id="ARBA00023157"/>
    </source>
</evidence>
<dbReference type="InterPro" id="IPR006076">
    <property type="entry name" value="FAD-dep_OxRdtase"/>
</dbReference>
<dbReference type="Pfam" id="PF01266">
    <property type="entry name" value="DAO"/>
    <property type="match status" value="1"/>
</dbReference>
<proteinExistence type="predicted"/>
<evidence type="ECO:0000313" key="8">
    <source>
        <dbReference type="EMBL" id="PRX96127.1"/>
    </source>
</evidence>
<dbReference type="OrthoDB" id="9767869at2"/>
<dbReference type="InterPro" id="IPR036188">
    <property type="entry name" value="FAD/NAD-bd_sf"/>
</dbReference>
<dbReference type="Gene3D" id="3.50.50.60">
    <property type="entry name" value="FAD/NAD(P)-binding domain"/>
    <property type="match status" value="1"/>
</dbReference>
<dbReference type="EMBL" id="PVZC01000008">
    <property type="protein sequence ID" value="PRX96127.1"/>
    <property type="molecule type" value="Genomic_DNA"/>
</dbReference>
<dbReference type="PRINTS" id="PR00162">
    <property type="entry name" value="RIESKE"/>
</dbReference>
<dbReference type="GO" id="GO:0051537">
    <property type="term" value="F:2 iron, 2 sulfur cluster binding"/>
    <property type="evidence" value="ECO:0007669"/>
    <property type="project" value="UniProtKB-KW"/>
</dbReference>
<reference evidence="8 9" key="1">
    <citation type="submission" date="2018-03" db="EMBL/GenBank/DDBJ databases">
        <title>Genomic Encyclopedia of Archaeal and Bacterial Type Strains, Phase II (KMG-II): from individual species to whole genera.</title>
        <authorList>
            <person name="Goeker M."/>
        </authorList>
    </citation>
    <scope>NUCLEOTIDE SEQUENCE [LARGE SCALE GENOMIC DNA]</scope>
    <source>
        <strain evidence="8 9">DSM 45601</strain>
    </source>
</reference>
<evidence type="ECO:0000256" key="4">
    <source>
        <dbReference type="ARBA" id="ARBA00023014"/>
    </source>
</evidence>
<dbReference type="PROSITE" id="PS51296">
    <property type="entry name" value="RIESKE"/>
    <property type="match status" value="1"/>
</dbReference>
<dbReference type="CDD" id="cd03477">
    <property type="entry name" value="Rieske_YhfW_C"/>
    <property type="match status" value="1"/>
</dbReference>
<name>A0A2T0PX63_9ACTN</name>
<feature type="domain" description="Rieske" evidence="7">
    <location>
        <begin position="421"/>
        <end position="503"/>
    </location>
</feature>
<gene>
    <name evidence="8" type="ORF">CLV72_108133</name>
</gene>
<feature type="region of interest" description="Disordered" evidence="6">
    <location>
        <begin position="500"/>
        <end position="522"/>
    </location>
</feature>
<dbReference type="FunFam" id="2.102.10.10:FF:000014">
    <property type="entry name" value="Oxidoreductase, FAD dependent"/>
    <property type="match status" value="1"/>
</dbReference>
<evidence type="ECO:0000313" key="9">
    <source>
        <dbReference type="Proteomes" id="UP000237846"/>
    </source>
</evidence>
<dbReference type="GO" id="GO:0004497">
    <property type="term" value="F:monooxygenase activity"/>
    <property type="evidence" value="ECO:0007669"/>
    <property type="project" value="UniProtKB-ARBA"/>
</dbReference>
<protein>
    <submittedName>
        <fullName evidence="8">Glycine/D-amino acid oxidase-like deaminating enzyme</fullName>
    </submittedName>
</protein>
<keyword evidence="2" id="KW-0479">Metal-binding</keyword>
<keyword evidence="5" id="KW-1015">Disulfide bond</keyword>
<evidence type="ECO:0000256" key="3">
    <source>
        <dbReference type="ARBA" id="ARBA00023004"/>
    </source>
</evidence>
<keyword evidence="1" id="KW-0001">2Fe-2S</keyword>
<dbReference type="InterPro" id="IPR005805">
    <property type="entry name" value="Rieske_Fe-S_prot_C"/>
</dbReference>
<dbReference type="InterPro" id="IPR038010">
    <property type="entry name" value="YhfW_C"/>
</dbReference>
<dbReference type="PANTHER" id="PTHR13847:SF274">
    <property type="entry name" value="RIESKE 2FE-2S IRON-SULFUR PROTEIN YHFW-RELATED"/>
    <property type="match status" value="1"/>
</dbReference>
<evidence type="ECO:0000256" key="6">
    <source>
        <dbReference type="SAM" id="MobiDB-lite"/>
    </source>
</evidence>
<accession>A0A2T0PX63</accession>
<feature type="compositionally biased region" description="Gly residues" evidence="6">
    <location>
        <begin position="509"/>
        <end position="522"/>
    </location>
</feature>
<evidence type="ECO:0000256" key="2">
    <source>
        <dbReference type="ARBA" id="ARBA00022723"/>
    </source>
</evidence>
<organism evidence="8 9">
    <name type="scientific">Allonocardiopsis opalescens</name>
    <dbReference type="NCBI Taxonomy" id="1144618"/>
    <lineage>
        <taxon>Bacteria</taxon>
        <taxon>Bacillati</taxon>
        <taxon>Actinomycetota</taxon>
        <taxon>Actinomycetes</taxon>
        <taxon>Streptosporangiales</taxon>
        <taxon>Allonocardiopsis</taxon>
    </lineage>
</organism>
<evidence type="ECO:0000259" key="7">
    <source>
        <dbReference type="PROSITE" id="PS51296"/>
    </source>
</evidence>
<comment type="caution">
    <text evidence="8">The sequence shown here is derived from an EMBL/GenBank/DDBJ whole genome shotgun (WGS) entry which is preliminary data.</text>
</comment>
<evidence type="ECO:0000256" key="1">
    <source>
        <dbReference type="ARBA" id="ARBA00022714"/>
    </source>
</evidence>
<dbReference type="Proteomes" id="UP000237846">
    <property type="component" value="Unassembled WGS sequence"/>
</dbReference>
<dbReference type="SUPFAM" id="SSF50022">
    <property type="entry name" value="ISP domain"/>
    <property type="match status" value="1"/>
</dbReference>
<dbReference type="Gene3D" id="3.30.9.10">
    <property type="entry name" value="D-Amino Acid Oxidase, subunit A, domain 2"/>
    <property type="match status" value="1"/>
</dbReference>
<keyword evidence="9" id="KW-1185">Reference proteome</keyword>
<dbReference type="Pfam" id="PF00355">
    <property type="entry name" value="Rieske"/>
    <property type="match status" value="1"/>
</dbReference>
<dbReference type="GO" id="GO:0005737">
    <property type="term" value="C:cytoplasm"/>
    <property type="evidence" value="ECO:0007669"/>
    <property type="project" value="TreeGrafter"/>
</dbReference>
<dbReference type="InterPro" id="IPR017941">
    <property type="entry name" value="Rieske_2Fe-2S"/>
</dbReference>
<keyword evidence="3" id="KW-0408">Iron</keyword>
<keyword evidence="4" id="KW-0411">Iron-sulfur</keyword>
<dbReference type="RefSeq" id="WP_106250797.1">
    <property type="nucleotide sequence ID" value="NZ_PVZC01000008.1"/>
</dbReference>
<dbReference type="InterPro" id="IPR036922">
    <property type="entry name" value="Rieske_2Fe-2S_sf"/>
</dbReference>